<accession>A0A0G9K8G1</accession>
<keyword evidence="1" id="KW-0732">Signal</keyword>
<gene>
    <name evidence="2" type="ORF">AA20_00075</name>
</gene>
<dbReference type="Proteomes" id="UP000035514">
    <property type="component" value="Unassembled WGS sequence"/>
</dbReference>
<protein>
    <recommendedName>
        <fullName evidence="4">Conjugal transfer protein TraH</fullName>
    </recommendedName>
</protein>
<evidence type="ECO:0008006" key="4">
    <source>
        <dbReference type="Google" id="ProtNLM"/>
    </source>
</evidence>
<dbReference type="PATRIC" id="fig|1447256.3.peg.13"/>
<dbReference type="Pfam" id="PF06122">
    <property type="entry name" value="TraH"/>
    <property type="match status" value="1"/>
</dbReference>
<dbReference type="EMBL" id="JAIQ01000008">
    <property type="protein sequence ID" value="KLE02746.1"/>
    <property type="molecule type" value="Genomic_DNA"/>
</dbReference>
<evidence type="ECO:0000313" key="2">
    <source>
        <dbReference type="EMBL" id="KLE02746.1"/>
    </source>
</evidence>
<evidence type="ECO:0000256" key="1">
    <source>
        <dbReference type="SAM" id="SignalP"/>
    </source>
</evidence>
<dbReference type="InterPro" id="IPR010927">
    <property type="entry name" value="T4SS_TraH"/>
</dbReference>
<feature type="chain" id="PRO_5002579163" description="Conjugal transfer protein TraH" evidence="1">
    <location>
        <begin position="24"/>
        <end position="498"/>
    </location>
</feature>
<organism evidence="2 3">
    <name type="scientific">Aliarcobacter butzleri L348</name>
    <dbReference type="NCBI Taxonomy" id="1447256"/>
    <lineage>
        <taxon>Bacteria</taxon>
        <taxon>Pseudomonadati</taxon>
        <taxon>Campylobacterota</taxon>
        <taxon>Epsilonproteobacteria</taxon>
        <taxon>Campylobacterales</taxon>
        <taxon>Arcobacteraceae</taxon>
        <taxon>Aliarcobacter</taxon>
    </lineage>
</organism>
<dbReference type="RefSeq" id="WP_046995920.1">
    <property type="nucleotide sequence ID" value="NZ_JAIQ01000008.1"/>
</dbReference>
<evidence type="ECO:0000313" key="3">
    <source>
        <dbReference type="Proteomes" id="UP000035514"/>
    </source>
</evidence>
<feature type="signal peptide" evidence="1">
    <location>
        <begin position="1"/>
        <end position="23"/>
    </location>
</feature>
<proteinExistence type="predicted"/>
<reference evidence="2 3" key="1">
    <citation type="submission" date="2014-01" db="EMBL/GenBank/DDBJ databases">
        <title>Development of a Comparative Genomic Fingerprinting Assay for High Resolution Genotyping of Arcobacter butzleri.</title>
        <authorList>
            <person name="Webb A.L."/>
            <person name="Inglis G.D."/>
            <person name="Kruczkiewicz P."/>
            <person name="Selinger L.B."/>
            <person name="Taboada E.N."/>
        </authorList>
    </citation>
    <scope>NUCLEOTIDE SEQUENCE [LARGE SCALE GENOMIC DNA]</scope>
    <source>
        <strain evidence="2 3">L348</strain>
    </source>
</reference>
<dbReference type="AlphaFoldDB" id="A0A0G9K8G1"/>
<comment type="caution">
    <text evidence="2">The sequence shown here is derived from an EMBL/GenBank/DDBJ whole genome shotgun (WGS) entry which is preliminary data.</text>
</comment>
<sequence length="498" mass="55200">MKKIILITILLFSFLNASLKDFADGVVNVKESGGSLKTNDRTILYGGGYTIKVPNVTLTPFAIKAPSLKAGCGGIDMVFGSLGFLDKEQFVKFAEGIMAAAPGVAFDLALKTLCPSCSETLKALQAMSNQINNMSLDSCQVATALGNTALEAIVGNNTKEELSNNSVNNFFSGMNEQYLKKATESLTKGNNWLSSLGTDINKPKIIQFVAQTQSNYKKSLINYLVKDVSYISGLDNNILRSITGDIIIGSMANGDNPTILNFIPSLNAEELERINFRNDSGQEVSLQTNTEKIINRLMGFGDDIPYTYNSSENIISNNFPKGELKEVYTKKVNDIAKKIVSRTSLTEGELQFLAYFKFPVYKIFNALGNNEYSQEILLQSSEKLAQMLSAQIVYELLIKVNHLIQLQSEAILAYGDRISKLAFTPKEELKYMVDLLAKESRIGAGVAYKIYIKSYRQFIDSLNLNESIKKAKELKQMAMIRTNPDMLNNLMFLETINK</sequence>
<name>A0A0G9K8G1_9BACT</name>